<dbReference type="InterPro" id="IPR027640">
    <property type="entry name" value="Kinesin-like_fam"/>
</dbReference>
<dbReference type="GO" id="GO:0016887">
    <property type="term" value="F:ATP hydrolysis activity"/>
    <property type="evidence" value="ECO:0000318"/>
    <property type="project" value="GO_Central"/>
</dbReference>
<keyword evidence="4" id="KW-0493">Microtubule</keyword>
<dbReference type="SUPFAM" id="SSF52540">
    <property type="entry name" value="P-loop containing nucleoside triphosphate hydrolases"/>
    <property type="match status" value="1"/>
</dbReference>
<evidence type="ECO:0000256" key="5">
    <source>
        <dbReference type="SAM" id="Coils"/>
    </source>
</evidence>
<dbReference type="GO" id="GO:0003777">
    <property type="term" value="F:microtubule motor activity"/>
    <property type="evidence" value="ECO:0000318"/>
    <property type="project" value="GO_Central"/>
</dbReference>
<dbReference type="Proteomes" id="UP000000600">
    <property type="component" value="Unassembled WGS sequence"/>
</dbReference>
<proteinExistence type="inferred from homology"/>
<feature type="coiled-coil region" evidence="5">
    <location>
        <begin position="25"/>
        <end position="132"/>
    </location>
</feature>
<dbReference type="InterPro" id="IPR019821">
    <property type="entry name" value="Kinesin_motor_CS"/>
</dbReference>
<dbReference type="SMART" id="SM00129">
    <property type="entry name" value="KISc"/>
    <property type="match status" value="1"/>
</dbReference>
<dbReference type="InterPro" id="IPR059029">
    <property type="entry name" value="FAM13A_dom"/>
</dbReference>
<comment type="similarity">
    <text evidence="3 4">Belongs to the TRAFAC class myosin-kinesin ATPase superfamily. Kinesin family.</text>
</comment>
<dbReference type="PRINTS" id="PR00380">
    <property type="entry name" value="KINESINHEAVY"/>
</dbReference>
<evidence type="ECO:0000259" key="6">
    <source>
        <dbReference type="PROSITE" id="PS50067"/>
    </source>
</evidence>
<dbReference type="PROSITE" id="PS00411">
    <property type="entry name" value="KINESIN_MOTOR_1"/>
    <property type="match status" value="1"/>
</dbReference>
<protein>
    <recommendedName>
        <fullName evidence="4">Kinesin-like protein</fullName>
    </recommendedName>
</protein>
<keyword evidence="8" id="KW-1185">Reference proteome</keyword>
<evidence type="ECO:0000256" key="4">
    <source>
        <dbReference type="RuleBase" id="RU000394"/>
    </source>
</evidence>
<dbReference type="Gene3D" id="3.40.850.10">
    <property type="entry name" value="Kinesin motor domain"/>
    <property type="match status" value="1"/>
</dbReference>
<sequence length="784" mass="92038">MSYSNKENIDDTQILIDQDEVLEFVKQMKMMNKQFISQIKQLIREKEEYKFLIQELQCQLQRKSDQLQQSANYRQHLYRLLQLESCRSNYEEQVNRLEAELKLNQMVFQIELSQQKQEIVDLSDKLKSTQQGYSTTVATSFLQTSFNQKQDSLFKDSHTLESVGQTEGDQSIMSNKNKGQRMMLKIMQDPITNLKKQKELIKREITQWQDEFLRKEGRPPSFNDKQSISTKFYQYTILKKQLNDRSTIIQDSTDCKNVGVQCNLIDASQIIQMQELLRQKTHEIRRLSFQLEDLKGKVKVYCRVRPSNSSDKLKDCEVQFIDEQHISLKQKIFNFDICFNQQSTQQDMYEEIQQSLQAIFHGFNLCIFAYGQTGSGKTYTMFGTKQQPGVIPNLIEEIYTYIKRSNLECSIIVNSLEIYKENIIDLLNDQQGYQSLELKENLNGQVFVQNLTNIKVQNMHELMNLIEFASSRRKQGLTEMNDSSSRSHMCTQLIVETFNKITQQKFISRVNLIDLAGSERCNKSRLKPNQLEEAKFINKSLSALNDVMIALSTKSSFIPYRNSKLTYLMRDCLGGNSKTIMIINISPSFINLDESLSSLQYGSKVKQITNQPIKNVEPAEQLKKLQKVCSQHDESADLFYICNNLNTRSEYQVVQILIISLKLKTFLKKQRLLLLMDFRIHSYKKSYLKTRRQGSQSRCSIGMTQYSKIIFARQFGKDELGQLLVKDQKHQELIQQHQEKQINEQDRLQSFKQKWKTQSLQLQEQMVYRSFDDLLQEYYQAIEY</sequence>
<keyword evidence="3 4" id="KW-0505">Motor protein</keyword>
<dbReference type="PANTHER" id="PTHR47972">
    <property type="entry name" value="KINESIN-LIKE PROTEIN KLP-3"/>
    <property type="match status" value="1"/>
</dbReference>
<dbReference type="GO" id="GO:0005524">
    <property type="term" value="F:ATP binding"/>
    <property type="evidence" value="ECO:0007669"/>
    <property type="project" value="UniProtKB-UniRule"/>
</dbReference>
<dbReference type="GO" id="GO:0005874">
    <property type="term" value="C:microtubule"/>
    <property type="evidence" value="ECO:0000318"/>
    <property type="project" value="GO_Central"/>
</dbReference>
<dbReference type="GO" id="GO:0005737">
    <property type="term" value="C:cytoplasm"/>
    <property type="evidence" value="ECO:0000318"/>
    <property type="project" value="GO_Central"/>
</dbReference>
<dbReference type="GO" id="GO:0008017">
    <property type="term" value="F:microtubule binding"/>
    <property type="evidence" value="ECO:0000318"/>
    <property type="project" value="GO_Central"/>
</dbReference>
<organism evidence="7 8">
    <name type="scientific">Paramecium tetraurelia</name>
    <dbReference type="NCBI Taxonomy" id="5888"/>
    <lineage>
        <taxon>Eukaryota</taxon>
        <taxon>Sar</taxon>
        <taxon>Alveolata</taxon>
        <taxon>Ciliophora</taxon>
        <taxon>Intramacronucleata</taxon>
        <taxon>Oligohymenophorea</taxon>
        <taxon>Peniculida</taxon>
        <taxon>Parameciidae</taxon>
        <taxon>Paramecium</taxon>
    </lineage>
</organism>
<keyword evidence="5" id="KW-0175">Coiled coil</keyword>
<evidence type="ECO:0000256" key="3">
    <source>
        <dbReference type="PROSITE-ProRule" id="PRU00283"/>
    </source>
</evidence>
<dbReference type="AlphaFoldDB" id="A0DNM3"/>
<dbReference type="OrthoDB" id="296579at2759"/>
<evidence type="ECO:0000313" key="7">
    <source>
        <dbReference type="EMBL" id="CAK84640.1"/>
    </source>
</evidence>
<feature type="binding site" evidence="3">
    <location>
        <begin position="371"/>
        <end position="378"/>
    </location>
    <ligand>
        <name>ATP</name>
        <dbReference type="ChEBI" id="CHEBI:30616"/>
    </ligand>
</feature>
<feature type="domain" description="Kinesin motor" evidence="6">
    <location>
        <begin position="297"/>
        <end position="608"/>
    </location>
</feature>
<dbReference type="PROSITE" id="PS50067">
    <property type="entry name" value="KINESIN_MOTOR_2"/>
    <property type="match status" value="1"/>
</dbReference>
<dbReference type="RefSeq" id="XP_001452037.1">
    <property type="nucleotide sequence ID" value="XM_001452000.1"/>
</dbReference>
<evidence type="ECO:0000256" key="2">
    <source>
        <dbReference type="ARBA" id="ARBA00022840"/>
    </source>
</evidence>
<dbReference type="GO" id="GO:0005871">
    <property type="term" value="C:kinesin complex"/>
    <property type="evidence" value="ECO:0000318"/>
    <property type="project" value="GO_Central"/>
</dbReference>
<dbReference type="EMBL" id="CT868518">
    <property type="protein sequence ID" value="CAK84640.1"/>
    <property type="molecule type" value="Genomic_DNA"/>
</dbReference>
<dbReference type="OMA" id="CSQHDES"/>
<dbReference type="InterPro" id="IPR001752">
    <property type="entry name" value="Kinesin_motor_dom"/>
</dbReference>
<keyword evidence="1 3" id="KW-0547">Nucleotide-binding</keyword>
<dbReference type="Pfam" id="PF26116">
    <property type="entry name" value="FAM13A"/>
    <property type="match status" value="1"/>
</dbReference>
<evidence type="ECO:0000313" key="8">
    <source>
        <dbReference type="Proteomes" id="UP000000600"/>
    </source>
</evidence>
<dbReference type="HOGENOM" id="CLU_001485_12_5_1"/>
<name>A0DNM3_PARTE</name>
<evidence type="ECO:0000256" key="1">
    <source>
        <dbReference type="ARBA" id="ARBA00022741"/>
    </source>
</evidence>
<reference evidence="7 8" key="1">
    <citation type="journal article" date="2006" name="Nature">
        <title>Global trends of whole-genome duplications revealed by the ciliate Paramecium tetraurelia.</title>
        <authorList>
            <consortium name="Genoscope"/>
            <person name="Aury J.-M."/>
            <person name="Jaillon O."/>
            <person name="Duret L."/>
            <person name="Noel B."/>
            <person name="Jubin C."/>
            <person name="Porcel B.M."/>
            <person name="Segurens B."/>
            <person name="Daubin V."/>
            <person name="Anthouard V."/>
            <person name="Aiach N."/>
            <person name="Arnaiz O."/>
            <person name="Billaut A."/>
            <person name="Beisson J."/>
            <person name="Blanc I."/>
            <person name="Bouhouche K."/>
            <person name="Camara F."/>
            <person name="Duharcourt S."/>
            <person name="Guigo R."/>
            <person name="Gogendeau D."/>
            <person name="Katinka M."/>
            <person name="Keller A.-M."/>
            <person name="Kissmehl R."/>
            <person name="Klotz C."/>
            <person name="Koll F."/>
            <person name="Le Moue A."/>
            <person name="Lepere C."/>
            <person name="Malinsky S."/>
            <person name="Nowacki M."/>
            <person name="Nowak J.K."/>
            <person name="Plattner H."/>
            <person name="Poulain J."/>
            <person name="Ruiz F."/>
            <person name="Serrano V."/>
            <person name="Zagulski M."/>
            <person name="Dessen P."/>
            <person name="Betermier M."/>
            <person name="Weissenbach J."/>
            <person name="Scarpelli C."/>
            <person name="Schachter V."/>
            <person name="Sperling L."/>
            <person name="Meyer E."/>
            <person name="Cohen J."/>
            <person name="Wincker P."/>
        </authorList>
    </citation>
    <scope>NUCLEOTIDE SEQUENCE [LARGE SCALE GENOMIC DNA]</scope>
    <source>
        <strain evidence="7 8">Stock d4-2</strain>
    </source>
</reference>
<dbReference type="STRING" id="5888.A0DNM3"/>
<dbReference type="GO" id="GO:0007018">
    <property type="term" value="P:microtubule-based movement"/>
    <property type="evidence" value="ECO:0000318"/>
    <property type="project" value="GO_Central"/>
</dbReference>
<dbReference type="InterPro" id="IPR036961">
    <property type="entry name" value="Kinesin_motor_dom_sf"/>
</dbReference>
<dbReference type="InParanoid" id="A0DNM3"/>
<dbReference type="InterPro" id="IPR027417">
    <property type="entry name" value="P-loop_NTPase"/>
</dbReference>
<accession>A0DNM3</accession>
<dbReference type="eggNOG" id="KOG0239">
    <property type="taxonomic scope" value="Eukaryota"/>
</dbReference>
<dbReference type="GeneID" id="5037822"/>
<keyword evidence="2 3" id="KW-0067">ATP-binding</keyword>
<dbReference type="Pfam" id="PF00225">
    <property type="entry name" value="Kinesin"/>
    <property type="match status" value="1"/>
</dbReference>
<gene>
    <name evidence="7" type="ORF">GSPATT00018836001</name>
</gene>
<dbReference type="KEGG" id="ptm:GSPATT00018836001"/>